<feature type="compositionally biased region" description="Basic and acidic residues" evidence="1">
    <location>
        <begin position="13"/>
        <end position="24"/>
    </location>
</feature>
<feature type="compositionally biased region" description="Basic residues" evidence="1">
    <location>
        <begin position="1"/>
        <end position="12"/>
    </location>
</feature>
<dbReference type="RefSeq" id="WP_075698836.1">
    <property type="nucleotide sequence ID" value="NZ_CP074126.1"/>
</dbReference>
<proteinExistence type="predicted"/>
<dbReference type="EMBL" id="CP074126">
    <property type="protein sequence ID" value="QUS54488.1"/>
    <property type="molecule type" value="Genomic_DNA"/>
</dbReference>
<gene>
    <name evidence="2" type="ORF">KGB56_13920</name>
</gene>
<evidence type="ECO:0000256" key="1">
    <source>
        <dbReference type="SAM" id="MobiDB-lite"/>
    </source>
</evidence>
<evidence type="ECO:0000313" key="3">
    <source>
        <dbReference type="Proteomes" id="UP000680706"/>
    </source>
</evidence>
<keyword evidence="3" id="KW-1185">Reference proteome</keyword>
<sequence length="257" mass="28661">MTSCKPSRKKRKPAQDKRSYTRASALEHMRSKGLLSDLQYRVACQISVLMVEQGGQTRSIDYAQPVVDGGGADRDWLIVSASDATRKIKEIAQALGPDQAVVVFSIAGHSMSTNEVALLFEESREHRENAKPLRKTQDYVRQLLRDGLTRAAFHLGLAVTAPDTLVGKRLRIWRNLGGEPMEDLEKMLTEGEFLSCMAARFMQRAGLSEVEAEKHARVTLDAYCDAEKCQFGAGDYLWGKSDAEYLADEELSCWEVA</sequence>
<protein>
    <submittedName>
        <fullName evidence="2">Uncharacterized protein</fullName>
    </submittedName>
</protein>
<dbReference type="Proteomes" id="UP000680706">
    <property type="component" value="Chromosome"/>
</dbReference>
<evidence type="ECO:0000313" key="2">
    <source>
        <dbReference type="EMBL" id="QUS54488.1"/>
    </source>
</evidence>
<accession>A0ABX8AHU2</accession>
<name>A0ABX8AHU2_9HYPH</name>
<reference evidence="2 3" key="1">
    <citation type="journal article" date="2021" name="Angew. Chem. Int. Ed. Engl.">
        <title>A novel family of nonribosomal peptides modulate collective behavior in Pseudovibrio bacteria isolated from marine sponges.</title>
        <authorList>
            <person name="Ioca L.P."/>
            <person name="Dai Y."/>
            <person name="Kunakom S."/>
            <person name="Diaz-Espinosa J."/>
            <person name="Krunic A."/>
            <person name="Crnkovic C.M."/>
            <person name="Orjala J."/>
            <person name="Sanchez L.M."/>
            <person name="Ferreira A.G."/>
            <person name="Berlinck R.G.S."/>
            <person name="Eustaquio A.S."/>
        </authorList>
    </citation>
    <scope>NUCLEOTIDE SEQUENCE [LARGE SCALE GENOMIC DNA]</scope>
    <source>
        <strain evidence="2 3">Ab134</strain>
    </source>
</reference>
<feature type="region of interest" description="Disordered" evidence="1">
    <location>
        <begin position="1"/>
        <end position="24"/>
    </location>
</feature>
<organism evidence="2 3">
    <name type="scientific">Pseudovibrio brasiliensis</name>
    <dbReference type="NCBI Taxonomy" id="1898042"/>
    <lineage>
        <taxon>Bacteria</taxon>
        <taxon>Pseudomonadati</taxon>
        <taxon>Pseudomonadota</taxon>
        <taxon>Alphaproteobacteria</taxon>
        <taxon>Hyphomicrobiales</taxon>
        <taxon>Stappiaceae</taxon>
        <taxon>Pseudovibrio</taxon>
    </lineage>
</organism>